<proteinExistence type="predicted"/>
<protein>
    <submittedName>
        <fullName evidence="1">Uncharacterized protein</fullName>
    </submittedName>
</protein>
<dbReference type="Proteomes" id="UP000242715">
    <property type="component" value="Unassembled WGS sequence"/>
</dbReference>
<evidence type="ECO:0000313" key="2">
    <source>
        <dbReference type="Proteomes" id="UP000242715"/>
    </source>
</evidence>
<organism evidence="1 2">
    <name type="scientific">Trifolium subterraneum</name>
    <name type="common">Subterranean clover</name>
    <dbReference type="NCBI Taxonomy" id="3900"/>
    <lineage>
        <taxon>Eukaryota</taxon>
        <taxon>Viridiplantae</taxon>
        <taxon>Streptophyta</taxon>
        <taxon>Embryophyta</taxon>
        <taxon>Tracheophyta</taxon>
        <taxon>Spermatophyta</taxon>
        <taxon>Magnoliopsida</taxon>
        <taxon>eudicotyledons</taxon>
        <taxon>Gunneridae</taxon>
        <taxon>Pentapetalae</taxon>
        <taxon>rosids</taxon>
        <taxon>fabids</taxon>
        <taxon>Fabales</taxon>
        <taxon>Fabaceae</taxon>
        <taxon>Papilionoideae</taxon>
        <taxon>50 kb inversion clade</taxon>
        <taxon>NPAAA clade</taxon>
        <taxon>Hologalegina</taxon>
        <taxon>IRL clade</taxon>
        <taxon>Trifolieae</taxon>
        <taxon>Trifolium</taxon>
    </lineage>
</organism>
<gene>
    <name evidence="1" type="ORF">TSUD_388700</name>
</gene>
<reference evidence="2" key="1">
    <citation type="journal article" date="2017" name="Front. Plant Sci.">
        <title>Climate Clever Clovers: New Paradigm to Reduce the Environmental Footprint of Ruminants by Breeding Low Methanogenic Forages Utilizing Haplotype Variation.</title>
        <authorList>
            <person name="Kaur P."/>
            <person name="Appels R."/>
            <person name="Bayer P.E."/>
            <person name="Keeble-Gagnere G."/>
            <person name="Wang J."/>
            <person name="Hirakawa H."/>
            <person name="Shirasawa K."/>
            <person name="Vercoe P."/>
            <person name="Stefanova K."/>
            <person name="Durmic Z."/>
            <person name="Nichols P."/>
            <person name="Revell C."/>
            <person name="Isobe S.N."/>
            <person name="Edwards D."/>
            <person name="Erskine W."/>
        </authorList>
    </citation>
    <scope>NUCLEOTIDE SEQUENCE [LARGE SCALE GENOMIC DNA]</scope>
    <source>
        <strain evidence="2">cv. Daliak</strain>
    </source>
</reference>
<dbReference type="EMBL" id="DF973284">
    <property type="protein sequence ID" value="GAU24077.1"/>
    <property type="molecule type" value="Genomic_DNA"/>
</dbReference>
<sequence length="177" mass="19724">MLWDNGNTFCCHVIKTVAISCGDQQPLSITGGFQFPTAIKCYWGLTMISKYSATIIDHHSPESSYFYSSPKSSQLTAACCLCCCGSPELSYPLLFLTVDFGQLHQTLKSCHLHLTSVKSGWLLWPSCQPLINRIWSTTRQLSMSFPIMFLSTKHAIKVHIKLVVTLEVIKALTSEVS</sequence>
<accession>A0A2Z6N4I3</accession>
<dbReference type="AlphaFoldDB" id="A0A2Z6N4I3"/>
<evidence type="ECO:0000313" key="1">
    <source>
        <dbReference type="EMBL" id="GAU24077.1"/>
    </source>
</evidence>
<keyword evidence="2" id="KW-1185">Reference proteome</keyword>
<name>A0A2Z6N4I3_TRISU</name>